<dbReference type="Proteomes" id="UP000619761">
    <property type="component" value="Unassembled WGS sequence"/>
</dbReference>
<evidence type="ECO:0000313" key="4">
    <source>
        <dbReference type="EMBL" id="GGY64367.1"/>
    </source>
</evidence>
<evidence type="ECO:0000256" key="2">
    <source>
        <dbReference type="ARBA" id="ARBA00023163"/>
    </source>
</evidence>
<accession>A0ABQ3AQ59</accession>
<dbReference type="Pfam" id="PF12833">
    <property type="entry name" value="HTH_18"/>
    <property type="match status" value="1"/>
</dbReference>
<feature type="domain" description="HTH araC/xylS-type" evidence="3">
    <location>
        <begin position="205"/>
        <end position="303"/>
    </location>
</feature>
<organism evidence="4 5">
    <name type="scientific">Cellvibrio zantedeschiae</name>
    <dbReference type="NCBI Taxonomy" id="1237077"/>
    <lineage>
        <taxon>Bacteria</taxon>
        <taxon>Pseudomonadati</taxon>
        <taxon>Pseudomonadota</taxon>
        <taxon>Gammaproteobacteria</taxon>
        <taxon>Cellvibrionales</taxon>
        <taxon>Cellvibrionaceae</taxon>
        <taxon>Cellvibrio</taxon>
    </lineage>
</organism>
<reference evidence="5" key="1">
    <citation type="journal article" date="2019" name="Int. J. Syst. Evol. Microbiol.">
        <title>The Global Catalogue of Microorganisms (GCM) 10K type strain sequencing project: providing services to taxonomists for standard genome sequencing and annotation.</title>
        <authorList>
            <consortium name="The Broad Institute Genomics Platform"/>
            <consortium name="The Broad Institute Genome Sequencing Center for Infectious Disease"/>
            <person name="Wu L."/>
            <person name="Ma J."/>
        </authorList>
    </citation>
    <scope>NUCLEOTIDE SEQUENCE [LARGE SCALE GENOMIC DNA]</scope>
    <source>
        <strain evidence="5">KCTC 32239</strain>
    </source>
</reference>
<dbReference type="RefSeq" id="WP_189415838.1">
    <property type="nucleotide sequence ID" value="NZ_BMYZ01000001.1"/>
</dbReference>
<dbReference type="PANTHER" id="PTHR43436">
    <property type="entry name" value="ARAC-FAMILY TRANSCRIPTIONAL REGULATOR"/>
    <property type="match status" value="1"/>
</dbReference>
<name>A0ABQ3AQ59_9GAMM</name>
<keyword evidence="5" id="KW-1185">Reference proteome</keyword>
<evidence type="ECO:0000256" key="1">
    <source>
        <dbReference type="ARBA" id="ARBA00023015"/>
    </source>
</evidence>
<proteinExistence type="predicted"/>
<protein>
    <submittedName>
        <fullName evidence="4">Transcriptional regulator</fullName>
    </submittedName>
</protein>
<gene>
    <name evidence="4" type="ORF">GCM10011613_05170</name>
</gene>
<dbReference type="PANTHER" id="PTHR43436:SF1">
    <property type="entry name" value="TRANSCRIPTIONAL REGULATORY PROTEIN"/>
    <property type="match status" value="1"/>
</dbReference>
<dbReference type="PROSITE" id="PS01124">
    <property type="entry name" value="HTH_ARAC_FAMILY_2"/>
    <property type="match status" value="1"/>
</dbReference>
<dbReference type="InterPro" id="IPR009057">
    <property type="entry name" value="Homeodomain-like_sf"/>
</dbReference>
<dbReference type="Pfam" id="PF06719">
    <property type="entry name" value="AraC_N"/>
    <property type="match status" value="1"/>
</dbReference>
<dbReference type="InterPro" id="IPR018060">
    <property type="entry name" value="HTH_AraC"/>
</dbReference>
<dbReference type="Gene3D" id="1.10.10.60">
    <property type="entry name" value="Homeodomain-like"/>
    <property type="match status" value="2"/>
</dbReference>
<keyword evidence="2" id="KW-0804">Transcription</keyword>
<comment type="caution">
    <text evidence="4">The sequence shown here is derived from an EMBL/GenBank/DDBJ whole genome shotgun (WGS) entry which is preliminary data.</text>
</comment>
<dbReference type="InterPro" id="IPR009594">
    <property type="entry name" value="Tscrpt_reg_HTH_AraC_N"/>
</dbReference>
<dbReference type="SMART" id="SM00342">
    <property type="entry name" value="HTH_ARAC"/>
    <property type="match status" value="1"/>
</dbReference>
<evidence type="ECO:0000313" key="5">
    <source>
        <dbReference type="Proteomes" id="UP000619761"/>
    </source>
</evidence>
<evidence type="ECO:0000259" key="3">
    <source>
        <dbReference type="PROSITE" id="PS01124"/>
    </source>
</evidence>
<sequence length="310" mass="35407">MNTMTHQIAVSQTQEFDQLRKQVAVRASAEGRTDSLYDGLRFYKFSQSIHYQKKQMLMPGIVVVLQGRKMALLQRETLTYDESNYLILGTETLCQGTVVTASENEPYLAIHLDLPINILVKAIANLVNQMPPTATKKIADNFTQSIDPNLINALGRLLAATDSLPDRQTIAPLIIEEIIVRLLRSDAGARIRDLAVISRSAMRIQDSIRFMQEQLHRPLSIADLAEQAAMSTSHYAHHFREVAGVTPMRYLRDLRLEKARNLLLYRGMRPNEAAYNSGFESIEHFNREFKRRYANTPTQYLVELRKISQF</sequence>
<keyword evidence="1" id="KW-0805">Transcription regulation</keyword>
<dbReference type="SUPFAM" id="SSF46689">
    <property type="entry name" value="Homeodomain-like"/>
    <property type="match status" value="2"/>
</dbReference>
<dbReference type="EMBL" id="BMYZ01000001">
    <property type="protein sequence ID" value="GGY64367.1"/>
    <property type="molecule type" value="Genomic_DNA"/>
</dbReference>